<dbReference type="Proteomes" id="UP000304928">
    <property type="component" value="Unassembled WGS sequence"/>
</dbReference>
<sequence length="378" mass="43620">MPLTNIMPWGITAEDMARLAAIDTSNPPLQPLPQISRSVDKETWHTDFTRWAETCQDLVDTLHARELRHIIEAASPNNIDHRLDMLARIYQHVDSNQATIEALTDMIEVLETEIGYLEEHIGKSISEFVFSSPKLVDEYMTLERHARNTTSSEAHIAAIMTWYHDWPAGFAFLLRIHAVHIRRVDNLKSKRDLISSGCLDFKQFPKVWSVLLWDDNVWPHGYGYERNPKSCGLADFRPPRLTKATSDQALQNVRSSAIIRSERRYSALARLAIGRAGISDFLAPSYVDTWYHSFRRWLDHTVPLLIQSDSAYAQRWIDVGKDLEVMHHRWTAEAEYQGPRVLTTKHACFYLSKDKRILREFGEFSLPVNHTPLCVEID</sequence>
<evidence type="ECO:0000313" key="5">
    <source>
        <dbReference type="Proteomes" id="UP000310121"/>
    </source>
</evidence>
<proteinExistence type="predicted"/>
<evidence type="ECO:0000313" key="4">
    <source>
        <dbReference type="Proteomes" id="UP000304928"/>
    </source>
</evidence>
<organism evidence="2 4">
    <name type="scientific">Aureobasidium pullulans</name>
    <name type="common">Black yeast</name>
    <name type="synonym">Pullularia pullulans</name>
    <dbReference type="NCBI Taxonomy" id="5580"/>
    <lineage>
        <taxon>Eukaryota</taxon>
        <taxon>Fungi</taxon>
        <taxon>Dikarya</taxon>
        <taxon>Ascomycota</taxon>
        <taxon>Pezizomycotina</taxon>
        <taxon>Dothideomycetes</taxon>
        <taxon>Dothideomycetidae</taxon>
        <taxon>Dothideales</taxon>
        <taxon>Saccotheciaceae</taxon>
        <taxon>Aureobasidium</taxon>
    </lineage>
</organism>
<dbReference type="AlphaFoldDB" id="A0A4S9BK26"/>
<comment type="caution">
    <text evidence="2">The sequence shown here is derived from an EMBL/GenBank/DDBJ whole genome shotgun (WGS) entry which is preliminary data.</text>
</comment>
<feature type="coiled-coil region" evidence="1">
    <location>
        <begin position="93"/>
        <end position="120"/>
    </location>
</feature>
<name>A0A4S9BK26_AURPU</name>
<evidence type="ECO:0000313" key="3">
    <source>
        <dbReference type="EMBL" id="THZ50176.1"/>
    </source>
</evidence>
<evidence type="ECO:0000313" key="2">
    <source>
        <dbReference type="EMBL" id="THW93861.1"/>
    </source>
</evidence>
<evidence type="ECO:0000256" key="1">
    <source>
        <dbReference type="SAM" id="Coils"/>
    </source>
</evidence>
<reference evidence="4 5" key="1">
    <citation type="submission" date="2018-10" db="EMBL/GenBank/DDBJ databases">
        <title>Fifty Aureobasidium pullulans genomes reveal a recombining polyextremotolerant generalist.</title>
        <authorList>
            <person name="Gostincar C."/>
            <person name="Turk M."/>
            <person name="Zajc J."/>
            <person name="Gunde-Cimerman N."/>
        </authorList>
    </citation>
    <scope>NUCLEOTIDE SEQUENCE [LARGE SCALE GENOMIC DNA]</scope>
    <source>
        <strain evidence="2 4">EXF-10507</strain>
        <strain evidence="3 5">EXF-3844</strain>
    </source>
</reference>
<dbReference type="EMBL" id="QZAR01000020">
    <property type="protein sequence ID" value="THW93861.1"/>
    <property type="molecule type" value="Genomic_DNA"/>
</dbReference>
<dbReference type="EMBL" id="QZBN01000172">
    <property type="protein sequence ID" value="THZ50176.1"/>
    <property type="molecule type" value="Genomic_DNA"/>
</dbReference>
<accession>A0A4S9BK26</accession>
<gene>
    <name evidence="3" type="ORF">D6C90_02826</name>
    <name evidence="2" type="ORF">D6D15_02157</name>
</gene>
<protein>
    <submittedName>
        <fullName evidence="2">Uncharacterized protein</fullName>
    </submittedName>
</protein>
<dbReference type="Proteomes" id="UP000310121">
    <property type="component" value="Unassembled WGS sequence"/>
</dbReference>
<keyword evidence="1" id="KW-0175">Coiled coil</keyword>